<keyword evidence="5" id="KW-0998">Cell outer membrane</keyword>
<dbReference type="InterPro" id="IPR000184">
    <property type="entry name" value="Bac_surfAg_D15"/>
</dbReference>
<name>A0A1W1C2K0_9ZZZZ</name>
<organism evidence="8">
    <name type="scientific">hydrothermal vent metagenome</name>
    <dbReference type="NCBI Taxonomy" id="652676"/>
    <lineage>
        <taxon>unclassified sequences</taxon>
        <taxon>metagenomes</taxon>
        <taxon>ecological metagenomes</taxon>
    </lineage>
</organism>
<dbReference type="Gene3D" id="3.10.20.310">
    <property type="entry name" value="membrane protein fhac"/>
    <property type="match status" value="1"/>
</dbReference>
<evidence type="ECO:0000256" key="1">
    <source>
        <dbReference type="ARBA" id="ARBA00004370"/>
    </source>
</evidence>
<gene>
    <name evidence="8" type="ORF">MNB_SV-6-795</name>
</gene>
<dbReference type="Pfam" id="PF07244">
    <property type="entry name" value="POTRA"/>
    <property type="match status" value="2"/>
</dbReference>
<keyword evidence="4" id="KW-0472">Membrane</keyword>
<evidence type="ECO:0000259" key="6">
    <source>
        <dbReference type="Pfam" id="PF01103"/>
    </source>
</evidence>
<evidence type="ECO:0000256" key="4">
    <source>
        <dbReference type="ARBA" id="ARBA00023136"/>
    </source>
</evidence>
<feature type="domain" description="POTRA" evidence="7">
    <location>
        <begin position="207"/>
        <end position="261"/>
    </location>
</feature>
<feature type="domain" description="Bacterial surface antigen (D15)" evidence="6">
    <location>
        <begin position="306"/>
        <end position="605"/>
    </location>
</feature>
<dbReference type="InterPro" id="IPR010827">
    <property type="entry name" value="BamA/TamA_POTRA"/>
</dbReference>
<sequence length="605" mass="68586">MYHKTATTILLLSTLLWGDTNSTTNDTNRSKYALFGSDEKVLLASHHIECKFIGEHNLQESDIQKALGVDVKSSYEFWKEYNPTIKDKLIPTLEDSMRSFLDSEGYYDATYTIEVTKDSVSITIKENKPVTIHDINITSDYNISKIVDFQKDEIFTAKKFISIKRNIIDRLMKDGYCSYDLDSKAFVDLDKHRADLRYILKKGGVCRFGKITIKGSKSVNDEVITSRIRAREGKRFSTERIQESYDALYALDAFDGVAVKYDRKFYNVVPIDVIVSDITKPWYLLGGLGYDTNVGARVQGEIIRKNFMGDAKKLRLRLQYSRLEQLAETTLFTPALFTLLDYSIDSFIKLGYSNLEYTGFMEEKVYATGSFAYTNEVFEINMGFTMEDLTISLLDDFDEEKLTEAISTGDFFLAYPFISFIYDKRDSKLNPRYGYYISGMLEYGIPYDEDASGYIKYQLEGRAIYSIDRLTLAAVAKVGILEEKENSVPESKKFFAGGAYSNRAYGYKRVGVIFTPTRYGLDGAMTMANLSLEADYPLVGDIYGAIFTDNSMLTINSYDFTGDILSSAGVGVRYVTPIGPIKLDIGMNVKDPSQYGVQFQIGQSF</sequence>
<dbReference type="AlphaFoldDB" id="A0A1W1C2K0"/>
<protein>
    <submittedName>
        <fullName evidence="8">Uncharacterized protein YtfM</fullName>
    </submittedName>
</protein>
<comment type="subcellular location">
    <subcellularLocation>
        <location evidence="1">Membrane</location>
    </subcellularLocation>
</comment>
<evidence type="ECO:0000313" key="8">
    <source>
        <dbReference type="EMBL" id="SFV60070.1"/>
    </source>
</evidence>
<feature type="domain" description="POTRA" evidence="7">
    <location>
        <begin position="130"/>
        <end position="203"/>
    </location>
</feature>
<reference evidence="8" key="1">
    <citation type="submission" date="2016-10" db="EMBL/GenBank/DDBJ databases">
        <authorList>
            <person name="de Groot N.N."/>
        </authorList>
    </citation>
    <scope>NUCLEOTIDE SEQUENCE</scope>
</reference>
<keyword evidence="3" id="KW-0732">Signal</keyword>
<accession>A0A1W1C2K0</accession>
<dbReference type="Pfam" id="PF01103">
    <property type="entry name" value="Omp85"/>
    <property type="match status" value="1"/>
</dbReference>
<dbReference type="PANTHER" id="PTHR12815">
    <property type="entry name" value="SORTING AND ASSEMBLY MACHINERY SAMM50 PROTEIN FAMILY MEMBER"/>
    <property type="match status" value="1"/>
</dbReference>
<proteinExistence type="predicted"/>
<dbReference type="Gene3D" id="2.40.160.50">
    <property type="entry name" value="membrane protein fhac: a member of the omp85/tpsb transporter family"/>
    <property type="match status" value="1"/>
</dbReference>
<dbReference type="PANTHER" id="PTHR12815:SF47">
    <property type="entry name" value="TRANSLOCATION AND ASSEMBLY MODULE SUBUNIT TAMA"/>
    <property type="match status" value="1"/>
</dbReference>
<dbReference type="EMBL" id="FPHC01000057">
    <property type="protein sequence ID" value="SFV60070.1"/>
    <property type="molecule type" value="Genomic_DNA"/>
</dbReference>
<keyword evidence="2" id="KW-0812">Transmembrane</keyword>
<evidence type="ECO:0000256" key="5">
    <source>
        <dbReference type="ARBA" id="ARBA00023237"/>
    </source>
</evidence>
<evidence type="ECO:0000256" key="2">
    <source>
        <dbReference type="ARBA" id="ARBA00022692"/>
    </source>
</evidence>
<dbReference type="InterPro" id="IPR039910">
    <property type="entry name" value="D15-like"/>
</dbReference>
<evidence type="ECO:0000259" key="7">
    <source>
        <dbReference type="Pfam" id="PF07244"/>
    </source>
</evidence>
<evidence type="ECO:0000256" key="3">
    <source>
        <dbReference type="ARBA" id="ARBA00022729"/>
    </source>
</evidence>
<dbReference type="GO" id="GO:0019867">
    <property type="term" value="C:outer membrane"/>
    <property type="evidence" value="ECO:0007669"/>
    <property type="project" value="InterPro"/>
</dbReference>